<organism evidence="1">
    <name type="scientific">viral metagenome</name>
    <dbReference type="NCBI Taxonomy" id="1070528"/>
    <lineage>
        <taxon>unclassified sequences</taxon>
        <taxon>metagenomes</taxon>
        <taxon>organismal metagenomes</taxon>
    </lineage>
</organism>
<name>A0A6H1ZR54_9ZZZZ</name>
<dbReference type="EMBL" id="MT144166">
    <property type="protein sequence ID" value="QJA49969.1"/>
    <property type="molecule type" value="Genomic_DNA"/>
</dbReference>
<proteinExistence type="predicted"/>
<accession>A0A6H1ZR54</accession>
<dbReference type="EMBL" id="MT141247">
    <property type="protein sequence ID" value="QJA56969.1"/>
    <property type="molecule type" value="Genomic_DNA"/>
</dbReference>
<sequence length="246" mass="25677">MSFATMIQGTEGLQFEHTADKRHPFGVAMVFTDGREFAYGQAGASNLDVGKLAQQAVVTSGHTKGLLVAADAAIGATAISITNATSAITKDMYKEGVLFVNDAVGEGYQYKIKSHPAESTGTGTCVITLVEYGGLRVALTTASRVGLRKHICDSVLVAPTTITGVLVGATVRAMTALFYGWFQVKGMATVLTNGVVVVGEPVTRSVTTPGAVDPYNEDGTGNHTPIGEVLSVASSTEYSLIDLNIR</sequence>
<dbReference type="AlphaFoldDB" id="A0A6H1ZR54"/>
<evidence type="ECO:0000313" key="3">
    <source>
        <dbReference type="EMBL" id="QJA80265.1"/>
    </source>
</evidence>
<dbReference type="EMBL" id="MT142414">
    <property type="protein sequence ID" value="QJA80265.1"/>
    <property type="molecule type" value="Genomic_DNA"/>
</dbReference>
<reference evidence="1" key="1">
    <citation type="submission" date="2020-03" db="EMBL/GenBank/DDBJ databases">
        <title>The deep terrestrial virosphere.</title>
        <authorList>
            <person name="Holmfeldt K."/>
            <person name="Nilsson E."/>
            <person name="Simone D."/>
            <person name="Lopez-Fernandez M."/>
            <person name="Wu X."/>
            <person name="de Brujin I."/>
            <person name="Lundin D."/>
            <person name="Andersson A."/>
            <person name="Bertilsson S."/>
            <person name="Dopson M."/>
        </authorList>
    </citation>
    <scope>NUCLEOTIDE SEQUENCE</scope>
    <source>
        <strain evidence="3">MM415A00755</strain>
        <strain evidence="2">MM415B01761</strain>
        <strain evidence="1">TM448A01544</strain>
    </source>
</reference>
<protein>
    <submittedName>
        <fullName evidence="1">Uncharacterized protein</fullName>
    </submittedName>
</protein>
<gene>
    <name evidence="3" type="ORF">MM415A00755_0012</name>
    <name evidence="2" type="ORF">MM415B01761_0013</name>
    <name evidence="1" type="ORF">TM448A01544_0007</name>
</gene>
<evidence type="ECO:0000313" key="2">
    <source>
        <dbReference type="EMBL" id="QJA56969.1"/>
    </source>
</evidence>
<evidence type="ECO:0000313" key="1">
    <source>
        <dbReference type="EMBL" id="QJA49969.1"/>
    </source>
</evidence>